<dbReference type="Proteomes" id="UP001596116">
    <property type="component" value="Unassembled WGS sequence"/>
</dbReference>
<dbReference type="Pfam" id="PF19614">
    <property type="entry name" value="DUF6119"/>
    <property type="match status" value="1"/>
</dbReference>
<proteinExistence type="predicted"/>
<comment type="caution">
    <text evidence="1">The sequence shown here is derived from an EMBL/GenBank/DDBJ whole genome shotgun (WGS) entry which is preliminary data.</text>
</comment>
<name>A0ABW1KYM8_9PROT</name>
<gene>
    <name evidence="1" type="ORF">ACFMB1_16660</name>
</gene>
<reference evidence="1 2" key="1">
    <citation type="submission" date="2024-09" db="EMBL/GenBank/DDBJ databases">
        <authorList>
            <person name="Zhang Z.-H."/>
        </authorList>
    </citation>
    <scope>NUCLEOTIDE SEQUENCE [LARGE SCALE GENOMIC DNA]</scope>
    <source>
        <strain evidence="1 2">HHTR114</strain>
    </source>
</reference>
<feature type="non-terminal residue" evidence="1">
    <location>
        <position position="1"/>
    </location>
</feature>
<evidence type="ECO:0000313" key="1">
    <source>
        <dbReference type="EMBL" id="MFC6037190.1"/>
    </source>
</evidence>
<organism evidence="1 2">
    <name type="scientific">Hyphococcus aureus</name>
    <dbReference type="NCBI Taxonomy" id="2666033"/>
    <lineage>
        <taxon>Bacteria</taxon>
        <taxon>Pseudomonadati</taxon>
        <taxon>Pseudomonadota</taxon>
        <taxon>Alphaproteobacteria</taxon>
        <taxon>Parvularculales</taxon>
        <taxon>Parvularculaceae</taxon>
        <taxon>Hyphococcus</taxon>
    </lineage>
</organism>
<dbReference type="RefSeq" id="WP_379923964.1">
    <property type="nucleotide sequence ID" value="NZ_JBHPON010000003.1"/>
</dbReference>
<keyword evidence="2" id="KW-1185">Reference proteome</keyword>
<sequence length="587" mass="66772">LFRWQTTGNPIDGLCQHIEGLGYSEQKLTQSSINNNNLRLFYKRYPMTPKWKGFLADVTAKTEAALEEDQSRQENFVLLMENQATQSLYALSGGYGHSAISKYINVDFGLDVLARLVTKDEKSLKSTKEKSLVGGILGTSKFFRSSFNFHDNEEFGRIYQELRAKVEKDLLVAHFGFSENEVKRGAVVTAKSSFRINTSISINKVIDIITACERILQQNPSLVINSVTRLTKQKHESLIALLENELFSQLWNRFNGGLDSYPFDLCHTDFETYLTAQSYEVQIRRSRKEENADTASRVIVNYFGDKIFDEFSDVDVLFAEMHRSINIRDEKHFSNQLKKIRILSYDNDGRELTQADFLSHVMGDITLSNKKYFYVDKSWYLIQDSFLNDLNESCSSFVRNNSAPFTMKAWDSASHSENEYNASHIGEENSLVLDKIIPENIELCDIMKWDENKLYLIHVKSGFSNTMRDLCAQIAIAANRLSQDTKAQPPLTFLSAVYDSLLAKKGAEAYFGAAGDQTDQISKDEFLSLFEKEIVFVLAVLDTASNQRDLSEADTFNSSIAKFSLHVLVRNMMASGQRLQVTQIPPI</sequence>
<accession>A0ABW1KYM8</accession>
<dbReference type="EMBL" id="JBHPON010000003">
    <property type="protein sequence ID" value="MFC6037190.1"/>
    <property type="molecule type" value="Genomic_DNA"/>
</dbReference>
<protein>
    <submittedName>
        <fullName evidence="1">DUF6119 family protein</fullName>
    </submittedName>
</protein>
<dbReference type="NCBIfam" id="TIGR04141">
    <property type="entry name" value="TIGR04141 family sporadically distributed protein"/>
    <property type="match status" value="1"/>
</dbReference>
<evidence type="ECO:0000313" key="2">
    <source>
        <dbReference type="Proteomes" id="UP001596116"/>
    </source>
</evidence>
<dbReference type="InterPro" id="IPR026487">
    <property type="entry name" value="CHP04141"/>
</dbReference>